<comment type="caution">
    <text evidence="1">The sequence shown here is derived from an EMBL/GenBank/DDBJ whole genome shotgun (WGS) entry which is preliminary data.</text>
</comment>
<proteinExistence type="predicted"/>
<dbReference type="PANTHER" id="PTHR10704">
    <property type="entry name" value="CARBOHYDRATE SULFOTRANSFERASE"/>
    <property type="match status" value="1"/>
</dbReference>
<name>A0ABT1U289_9GAMM</name>
<protein>
    <submittedName>
        <fullName evidence="1">Sulfotransferase</fullName>
    </submittedName>
</protein>
<dbReference type="SUPFAM" id="SSF52540">
    <property type="entry name" value="P-loop containing nucleoside triphosphate hydrolases"/>
    <property type="match status" value="1"/>
</dbReference>
<reference evidence="1 2" key="1">
    <citation type="submission" date="2022-07" db="EMBL/GenBank/DDBJ databases">
        <title>Methylomonas rivi sp. nov., Methylomonas rosea sp. nov., Methylomonas aureus sp. nov. and Methylomonas subterranea sp. nov., four novel methanotrophs isolated from a freshwater creek and the deep terrestrial subsurface.</title>
        <authorList>
            <person name="Abin C."/>
            <person name="Sankaranarayanan K."/>
            <person name="Garner C."/>
            <person name="Sindelar R."/>
            <person name="Kotary K."/>
            <person name="Garner R."/>
            <person name="Barclay S."/>
            <person name="Lawson P."/>
            <person name="Krumholz L."/>
        </authorList>
    </citation>
    <scope>NUCLEOTIDE SEQUENCE [LARGE SCALE GENOMIC DNA]</scope>
    <source>
        <strain evidence="1 2">WSC-6</strain>
    </source>
</reference>
<dbReference type="EMBL" id="JANIBK010000019">
    <property type="protein sequence ID" value="MCQ8127944.1"/>
    <property type="molecule type" value="Genomic_DNA"/>
</dbReference>
<dbReference type="InterPro" id="IPR051135">
    <property type="entry name" value="Gal/GlcNAc/GalNAc_ST"/>
</dbReference>
<dbReference type="PANTHER" id="PTHR10704:SF44">
    <property type="entry name" value="LD35051P-RELATED"/>
    <property type="match status" value="1"/>
</dbReference>
<evidence type="ECO:0000313" key="1">
    <source>
        <dbReference type="EMBL" id="MCQ8127944.1"/>
    </source>
</evidence>
<keyword evidence="2" id="KW-1185">Reference proteome</keyword>
<accession>A0ABT1U289</accession>
<dbReference type="RefSeq" id="WP_256614306.1">
    <property type="nucleotide sequence ID" value="NZ_JANIBK010000019.1"/>
</dbReference>
<dbReference type="Proteomes" id="UP001524586">
    <property type="component" value="Unassembled WGS sequence"/>
</dbReference>
<gene>
    <name evidence="1" type="ORF">NP596_05660</name>
</gene>
<organism evidence="1 2">
    <name type="scientific">Methylomonas rivi</name>
    <dbReference type="NCBI Taxonomy" id="2952226"/>
    <lineage>
        <taxon>Bacteria</taxon>
        <taxon>Pseudomonadati</taxon>
        <taxon>Pseudomonadota</taxon>
        <taxon>Gammaproteobacteria</taxon>
        <taxon>Methylococcales</taxon>
        <taxon>Methylococcaceae</taxon>
        <taxon>Methylomonas</taxon>
    </lineage>
</organism>
<dbReference type="InterPro" id="IPR027417">
    <property type="entry name" value="P-loop_NTPase"/>
</dbReference>
<evidence type="ECO:0000313" key="2">
    <source>
        <dbReference type="Proteomes" id="UP001524586"/>
    </source>
</evidence>
<sequence length="321" mass="37182">MQSPNNTLLLFGMPRSGTTWLAKMIDSHPDVIYRHEPDSEKKIPIPLITQSNERYDEIVGEYGRGILNLRTIKTCGKAPFFNKSYFNPFTASLLVGSVYLAKLAKRANVSIKIIEHLASDKDLCLLWKSIESVGRIETIMAGMPECKMIYIIRHPCGQIASVLNGEKSRYFSSAIQTADDFGVFERLLDTDAAKQRNLTLDQLKSCTPIQRLAYRWLLYNEHALNSLKKYADRSFVVRYEDVCEKPLDMLKDIFDFSELVWHSQVETFINNSISEDSYNYYSVYKNPRIAMNKWKEELTRQEVDDIYNIIANSLCHDYYKF</sequence>
<dbReference type="Pfam" id="PF13469">
    <property type="entry name" value="Sulfotransfer_3"/>
    <property type="match status" value="1"/>
</dbReference>
<dbReference type="Gene3D" id="3.40.50.300">
    <property type="entry name" value="P-loop containing nucleotide triphosphate hydrolases"/>
    <property type="match status" value="1"/>
</dbReference>